<evidence type="ECO:0000256" key="1">
    <source>
        <dbReference type="SAM" id="SignalP"/>
    </source>
</evidence>
<dbReference type="Gene3D" id="2.40.160.170">
    <property type="match status" value="1"/>
</dbReference>
<evidence type="ECO:0000313" key="2">
    <source>
        <dbReference type="EMBL" id="NYD90183.1"/>
    </source>
</evidence>
<reference evidence="2 3" key="1">
    <citation type="submission" date="2020-07" db="EMBL/GenBank/DDBJ databases">
        <authorList>
            <person name="Partida-Martinez L."/>
            <person name="Huntemann M."/>
            <person name="Clum A."/>
            <person name="Wang J."/>
            <person name="Palaniappan K."/>
            <person name="Ritter S."/>
            <person name="Chen I.-M."/>
            <person name="Stamatis D."/>
            <person name="Reddy T."/>
            <person name="O'Malley R."/>
            <person name="Daum C."/>
            <person name="Shapiro N."/>
            <person name="Ivanova N."/>
            <person name="Kyrpides N."/>
            <person name="Woyke T."/>
        </authorList>
    </citation>
    <scope>NUCLEOTIDE SEQUENCE [LARGE SCALE GENOMIC DNA]</scope>
    <source>
        <strain evidence="2 3">AS2.3</strain>
    </source>
</reference>
<organism evidence="2 3">
    <name type="scientific">Sphingomonas melonis</name>
    <dbReference type="NCBI Taxonomy" id="152682"/>
    <lineage>
        <taxon>Bacteria</taxon>
        <taxon>Pseudomonadati</taxon>
        <taxon>Pseudomonadota</taxon>
        <taxon>Alphaproteobacteria</taxon>
        <taxon>Sphingomonadales</taxon>
        <taxon>Sphingomonadaceae</taxon>
        <taxon>Sphingomonas</taxon>
    </lineage>
</organism>
<keyword evidence="3" id="KW-1185">Reference proteome</keyword>
<name>A0A7Y9K0T2_9SPHN</name>
<keyword evidence="1" id="KW-0732">Signal</keyword>
<dbReference type="EMBL" id="JACCBY010000002">
    <property type="protein sequence ID" value="NYD90183.1"/>
    <property type="molecule type" value="Genomic_DNA"/>
</dbReference>
<dbReference type="Proteomes" id="UP000517753">
    <property type="component" value="Unassembled WGS sequence"/>
</dbReference>
<evidence type="ECO:0000313" key="3">
    <source>
        <dbReference type="Proteomes" id="UP000517753"/>
    </source>
</evidence>
<comment type="caution">
    <text evidence="2">The sequence shown here is derived from an EMBL/GenBank/DDBJ whole genome shotgun (WGS) entry which is preliminary data.</text>
</comment>
<feature type="chain" id="PRO_5031183048" description="Outer membrane protein beta-barrel domain-containing protein" evidence="1">
    <location>
        <begin position="27"/>
        <end position="222"/>
    </location>
</feature>
<gene>
    <name evidence="2" type="ORF">HD841_001963</name>
</gene>
<accession>A0A7Y9K0T2</accession>
<reference evidence="2 3" key="2">
    <citation type="submission" date="2020-08" db="EMBL/GenBank/DDBJ databases">
        <title>The Agave Microbiome: Exploring the role of microbial communities in plant adaptations to desert environments.</title>
        <authorList>
            <person name="Partida-Martinez L.P."/>
        </authorList>
    </citation>
    <scope>NUCLEOTIDE SEQUENCE [LARGE SCALE GENOMIC DNA]</scope>
    <source>
        <strain evidence="2 3">AS2.3</strain>
    </source>
</reference>
<sequence>MYRSTVRLTSAVLALAAVAVASPALARGTPAKASVGITAGTLGVGPEASVALGNQFAVRGNATFLNLSREVEADGITYSGEGRFRSVGLMVDYHVGGSGFFVSAGARLNKNHAHAYATPTTFTEIGDDIYAPFEVGTLHAQADFKPIAPTLSLGYAGHLTKGLKLGIEAGAMFQGGLRAKSLTASNGGVDPEDLEIERRNLEEDAESYKVYPILQLTAGYHF</sequence>
<dbReference type="AlphaFoldDB" id="A0A7Y9K0T2"/>
<evidence type="ECO:0008006" key="4">
    <source>
        <dbReference type="Google" id="ProtNLM"/>
    </source>
</evidence>
<proteinExistence type="predicted"/>
<protein>
    <recommendedName>
        <fullName evidence="4">Outer membrane protein beta-barrel domain-containing protein</fullName>
    </recommendedName>
</protein>
<feature type="signal peptide" evidence="1">
    <location>
        <begin position="1"/>
        <end position="26"/>
    </location>
</feature>
<dbReference type="RefSeq" id="WP_179508628.1">
    <property type="nucleotide sequence ID" value="NZ_JACCBY010000002.1"/>
</dbReference>